<organism evidence="2 3">
    <name type="scientific">Theobroma cacao</name>
    <name type="common">Cacao</name>
    <name type="synonym">Cocoa</name>
    <dbReference type="NCBI Taxonomy" id="3641"/>
    <lineage>
        <taxon>Eukaryota</taxon>
        <taxon>Viridiplantae</taxon>
        <taxon>Streptophyta</taxon>
        <taxon>Embryophyta</taxon>
        <taxon>Tracheophyta</taxon>
        <taxon>Spermatophyta</taxon>
        <taxon>Magnoliopsida</taxon>
        <taxon>eudicotyledons</taxon>
        <taxon>Gunneridae</taxon>
        <taxon>Pentapetalae</taxon>
        <taxon>rosids</taxon>
        <taxon>malvids</taxon>
        <taxon>Malvales</taxon>
        <taxon>Malvaceae</taxon>
        <taxon>Byttnerioideae</taxon>
        <taxon>Theobroma</taxon>
    </lineage>
</organism>
<feature type="compositionally biased region" description="Low complexity" evidence="1">
    <location>
        <begin position="110"/>
        <end position="123"/>
    </location>
</feature>
<dbReference type="AlphaFoldDB" id="A0A061E4N4"/>
<protein>
    <submittedName>
        <fullName evidence="2">Uncharacterized protein</fullName>
    </submittedName>
</protein>
<accession>A0A061E4N4</accession>
<evidence type="ECO:0000256" key="1">
    <source>
        <dbReference type="SAM" id="MobiDB-lite"/>
    </source>
</evidence>
<keyword evidence="3" id="KW-1185">Reference proteome</keyword>
<proteinExistence type="predicted"/>
<dbReference type="EMBL" id="CM001880">
    <property type="protein sequence ID" value="EOX99989.1"/>
    <property type="molecule type" value="Genomic_DNA"/>
</dbReference>
<dbReference type="InParanoid" id="A0A061E4N4"/>
<evidence type="ECO:0000313" key="2">
    <source>
        <dbReference type="EMBL" id="EOX99989.1"/>
    </source>
</evidence>
<sequence>MLSLTRFRLTFRVMNAYRDVTTVVTSSMGVLGRDNSERTVIFSKACSGLGKSLPEVSDVVATEERLLQRWPLLEGKGNIFAGALFWRGGASRNLTAARMVLRCPYDNMSSNGKKGKGSLSVKEGSMDSTPRSHYVLEGVKKFLEEWYKEKTKEAIAKVDIRPRKVSAIRDFPPGCGRGVAPVSREECERQQQAWLNRVQEDEKDPEKHEEDD</sequence>
<name>A0A061E4N4_THECC</name>
<gene>
    <name evidence="2" type="ORF">TCM_009171</name>
</gene>
<feature type="region of interest" description="Disordered" evidence="1">
    <location>
        <begin position="110"/>
        <end position="130"/>
    </location>
</feature>
<dbReference type="HOGENOM" id="CLU_1301616_0_0_1"/>
<dbReference type="Proteomes" id="UP000026915">
    <property type="component" value="Chromosome 2"/>
</dbReference>
<evidence type="ECO:0000313" key="3">
    <source>
        <dbReference type="Proteomes" id="UP000026915"/>
    </source>
</evidence>
<reference evidence="2 3" key="1">
    <citation type="journal article" date="2013" name="Genome Biol.">
        <title>The genome sequence of the most widely cultivated cacao type and its use to identify candidate genes regulating pod color.</title>
        <authorList>
            <person name="Motamayor J.C."/>
            <person name="Mockaitis K."/>
            <person name="Schmutz J."/>
            <person name="Haiminen N."/>
            <person name="Iii D.L."/>
            <person name="Cornejo O."/>
            <person name="Findley S.D."/>
            <person name="Zheng P."/>
            <person name="Utro F."/>
            <person name="Royaert S."/>
            <person name="Saski C."/>
            <person name="Jenkins J."/>
            <person name="Podicheti R."/>
            <person name="Zhao M."/>
            <person name="Scheffler B.E."/>
            <person name="Stack J.C."/>
            <person name="Feltus F.A."/>
            <person name="Mustiga G.M."/>
            <person name="Amores F."/>
            <person name="Phillips W."/>
            <person name="Marelli J.P."/>
            <person name="May G.D."/>
            <person name="Shapiro H."/>
            <person name="Ma J."/>
            <person name="Bustamante C.D."/>
            <person name="Schnell R.J."/>
            <person name="Main D."/>
            <person name="Gilbert D."/>
            <person name="Parida L."/>
            <person name="Kuhn D.N."/>
        </authorList>
    </citation>
    <scope>NUCLEOTIDE SEQUENCE [LARGE SCALE GENOMIC DNA]</scope>
    <source>
        <strain evidence="3">cv. Matina 1-6</strain>
    </source>
</reference>
<dbReference type="Gramene" id="EOX99989">
    <property type="protein sequence ID" value="EOX99989"/>
    <property type="gene ID" value="TCM_009171"/>
</dbReference>